<dbReference type="PANTHER" id="PTHR22916:SF3">
    <property type="entry name" value="UDP-GLCNAC:BETAGAL BETA-1,3-N-ACETYLGLUCOSAMINYLTRANSFERASE-LIKE PROTEIN 1"/>
    <property type="match status" value="1"/>
</dbReference>
<dbReference type="EMBL" id="CP034248">
    <property type="protein sequence ID" value="AZK45971.1"/>
    <property type="molecule type" value="Genomic_DNA"/>
</dbReference>
<organism evidence="3 4">
    <name type="scientific">Paenibacillus lentus</name>
    <dbReference type="NCBI Taxonomy" id="1338368"/>
    <lineage>
        <taxon>Bacteria</taxon>
        <taxon>Bacillati</taxon>
        <taxon>Bacillota</taxon>
        <taxon>Bacilli</taxon>
        <taxon>Bacillales</taxon>
        <taxon>Paenibacillaceae</taxon>
        <taxon>Paenibacillus</taxon>
    </lineage>
</organism>
<dbReference type="PANTHER" id="PTHR22916">
    <property type="entry name" value="GLYCOSYLTRANSFERASE"/>
    <property type="match status" value="1"/>
</dbReference>
<protein>
    <submittedName>
        <fullName evidence="3">Glycosyltransferase</fullName>
    </submittedName>
</protein>
<name>A0A3S8RSK4_9BACL</name>
<reference evidence="3 4" key="1">
    <citation type="submission" date="2018-11" db="EMBL/GenBank/DDBJ databases">
        <title>Genome sequencing of Paenibacillus lentus DSM25539(T).</title>
        <authorList>
            <person name="Kook J.-K."/>
            <person name="Park S.-N."/>
            <person name="Lim Y.K."/>
        </authorList>
    </citation>
    <scope>NUCLEOTIDE SEQUENCE [LARGE SCALE GENOMIC DNA]</scope>
    <source>
        <strain evidence="3 4">DSM 25539</strain>
    </source>
</reference>
<dbReference type="Pfam" id="PF00535">
    <property type="entry name" value="Glycos_transf_2"/>
    <property type="match status" value="1"/>
</dbReference>
<evidence type="ECO:0000313" key="3">
    <source>
        <dbReference type="EMBL" id="AZK45971.1"/>
    </source>
</evidence>
<dbReference type="Gene3D" id="3.90.550.10">
    <property type="entry name" value="Spore Coat Polysaccharide Biosynthesis Protein SpsA, Chain A"/>
    <property type="match status" value="1"/>
</dbReference>
<accession>A0A3S8RSK4</accession>
<evidence type="ECO:0000256" key="1">
    <source>
        <dbReference type="ARBA" id="ARBA00006739"/>
    </source>
</evidence>
<feature type="domain" description="Glycosyltransferase 2-like" evidence="2">
    <location>
        <begin position="6"/>
        <end position="140"/>
    </location>
</feature>
<dbReference type="GO" id="GO:0016758">
    <property type="term" value="F:hexosyltransferase activity"/>
    <property type="evidence" value="ECO:0007669"/>
    <property type="project" value="UniProtKB-ARBA"/>
</dbReference>
<dbReference type="KEGG" id="plen:EIM92_06920"/>
<dbReference type="Proteomes" id="UP000273145">
    <property type="component" value="Chromosome"/>
</dbReference>
<keyword evidence="3" id="KW-0808">Transferase</keyword>
<keyword evidence="4" id="KW-1185">Reference proteome</keyword>
<dbReference type="OrthoDB" id="9815829at2"/>
<dbReference type="InterPro" id="IPR001173">
    <property type="entry name" value="Glyco_trans_2-like"/>
</dbReference>
<gene>
    <name evidence="3" type="ORF">EIM92_06920</name>
</gene>
<dbReference type="AlphaFoldDB" id="A0A3S8RSK4"/>
<proteinExistence type="inferred from homology"/>
<evidence type="ECO:0000259" key="2">
    <source>
        <dbReference type="Pfam" id="PF00535"/>
    </source>
</evidence>
<evidence type="ECO:0000313" key="4">
    <source>
        <dbReference type="Proteomes" id="UP000273145"/>
    </source>
</evidence>
<sequence>MLNKCSVLLPVYNGEAFIRQALDSVLTQDYPNYEVVIVDDCSSDSSRDIIMEYKQRYTDKIKFIQNEKNCGVGLALLKAFKATESTYIAQIGQDDIWGKDYLSSQIHYIETSGCNVAFSKVTYIDDNGSKLKDVTMFRHDTMDMLNSRDFFAELIGGNFLCAPSSVFKIDEEIKPIVSQFWGYNNDRLQDFELWLNLACYYKFGFNKKATCNYRVHQNNFSKEEKRITQGKYEFYATLKRVLFSEGFVQFLKNQKEKEAFLESIIVKIQINIAYSKLLFVLLVEWCEHLLNLGFDIDLIRYVMADYYNRMGLLSKCISNYGKLYHKINAFVLKPLNNPSLQYLVNSGTFELHSDLDSIDVNTICLIDASLIDYAMNNSKLMHHLAARKVTIFCKKEEQNALQMKFPELLIISDEEEMNVERKIITYIEDKTNMFSTGFFFDHETLNNSIKSQLYKKIKITPGKNEQVRRVRFISSSIINCTFSNIDSMIDILSVEDNEYLLDSTSKGDIYLTVEEGLELSQKIIVNNKLYILYNIEFDDQFIPVYKEVSYYSLNIYSDAVTNHHSSFLELEYHALVNSRSYRYMMKLKKFVHKYKLLRFVNFIDLGLRKIIR</sequence>
<comment type="similarity">
    <text evidence="1">Belongs to the glycosyltransferase 2 family.</text>
</comment>
<dbReference type="InterPro" id="IPR029044">
    <property type="entry name" value="Nucleotide-diphossugar_trans"/>
</dbReference>
<dbReference type="SUPFAM" id="SSF53448">
    <property type="entry name" value="Nucleotide-diphospho-sugar transferases"/>
    <property type="match status" value="1"/>
</dbReference>